<feature type="active site" description="Proton acceptor; specific for D-alanine" evidence="5">
    <location>
        <position position="484"/>
    </location>
</feature>
<feature type="binding site" evidence="5 7">
    <location>
        <position position="582"/>
    </location>
    <ligand>
        <name>substrate</name>
    </ligand>
</feature>
<dbReference type="EMBL" id="WSQA01000002">
    <property type="protein sequence ID" value="MVZ60964.1"/>
    <property type="molecule type" value="Genomic_DNA"/>
</dbReference>
<evidence type="ECO:0000256" key="2">
    <source>
        <dbReference type="ARBA" id="ARBA00001933"/>
    </source>
</evidence>
<dbReference type="AlphaFoldDB" id="A0A6N8KVY7"/>
<comment type="pathway">
    <text evidence="5">Amino-acid biosynthesis; D-alanine biosynthesis; D-alanine from L-alanine: step 1/1.</text>
</comment>
<dbReference type="InterPro" id="IPR001608">
    <property type="entry name" value="Ala_racemase_N"/>
</dbReference>
<dbReference type="SUPFAM" id="SSF53244">
    <property type="entry name" value="MurD-like peptide ligases, peptide-binding domain"/>
    <property type="match status" value="1"/>
</dbReference>
<comment type="function">
    <text evidence="5">Catalyzes the interconversion of L-alanine and D-alanine. May also act on other amino acids.</text>
</comment>
<dbReference type="GO" id="GO:0016881">
    <property type="term" value="F:acid-amino acid ligase activity"/>
    <property type="evidence" value="ECO:0007669"/>
    <property type="project" value="InterPro"/>
</dbReference>
<dbReference type="UniPathway" id="UPA00042">
    <property type="reaction ID" value="UER00497"/>
</dbReference>
<dbReference type="GO" id="GO:0005524">
    <property type="term" value="F:ATP binding"/>
    <property type="evidence" value="ECO:0007669"/>
    <property type="project" value="InterPro"/>
</dbReference>
<feature type="active site" description="Proton acceptor; specific for L-alanine" evidence="5">
    <location>
        <position position="709"/>
    </location>
</feature>
<dbReference type="InterPro" id="IPR013221">
    <property type="entry name" value="Mur_ligase_cen"/>
</dbReference>
<dbReference type="GO" id="GO:0030170">
    <property type="term" value="F:pyridoxal phosphate binding"/>
    <property type="evidence" value="ECO:0007669"/>
    <property type="project" value="UniProtKB-UniRule"/>
</dbReference>
<feature type="domain" description="Alanine racemase C-terminal" evidence="8">
    <location>
        <begin position="688"/>
        <end position="809"/>
    </location>
</feature>
<dbReference type="InterPro" id="IPR011079">
    <property type="entry name" value="Ala_racemase_C"/>
</dbReference>
<dbReference type="Proteomes" id="UP000435036">
    <property type="component" value="Unassembled WGS sequence"/>
</dbReference>
<dbReference type="SUPFAM" id="SSF63418">
    <property type="entry name" value="MurE/MurF N-terminal domain"/>
    <property type="match status" value="1"/>
</dbReference>
<dbReference type="SMART" id="SM01005">
    <property type="entry name" value="Ala_racemase_C"/>
    <property type="match status" value="1"/>
</dbReference>
<keyword evidence="9" id="KW-0436">Ligase</keyword>
<dbReference type="Gene3D" id="3.90.190.20">
    <property type="entry name" value="Mur ligase, C-terminal domain"/>
    <property type="match status" value="1"/>
</dbReference>
<evidence type="ECO:0000256" key="5">
    <source>
        <dbReference type="HAMAP-Rule" id="MF_01201"/>
    </source>
</evidence>
<dbReference type="Gene3D" id="3.20.20.10">
    <property type="entry name" value="Alanine racemase"/>
    <property type="match status" value="1"/>
</dbReference>
<dbReference type="HAMAP" id="MF_01201">
    <property type="entry name" value="Ala_racemase"/>
    <property type="match status" value="1"/>
</dbReference>
<dbReference type="FunFam" id="3.20.20.10:FF:000002">
    <property type="entry name" value="Alanine racemase"/>
    <property type="match status" value="1"/>
</dbReference>
<comment type="cofactor">
    <cofactor evidence="2 5 6">
        <name>pyridoxal 5'-phosphate</name>
        <dbReference type="ChEBI" id="CHEBI:597326"/>
    </cofactor>
</comment>
<keyword evidence="3 5" id="KW-0663">Pyridoxal phosphate</keyword>
<dbReference type="Gene3D" id="2.40.37.10">
    <property type="entry name" value="Lyase, Ornithine Decarboxylase, Chain A, domain 1"/>
    <property type="match status" value="1"/>
</dbReference>
<feature type="binding site" evidence="5 7">
    <location>
        <position position="758"/>
    </location>
    <ligand>
        <name>substrate</name>
    </ligand>
</feature>
<gene>
    <name evidence="9" type="ORF">GQF63_02900</name>
</gene>
<evidence type="ECO:0000256" key="7">
    <source>
        <dbReference type="PIRSR" id="PIRSR600821-52"/>
    </source>
</evidence>
<dbReference type="Pfam" id="PF08245">
    <property type="entry name" value="Mur_ligase_M"/>
    <property type="match status" value="1"/>
</dbReference>
<dbReference type="InterPro" id="IPR009006">
    <property type="entry name" value="Ala_racemase/Decarboxylase_C"/>
</dbReference>
<comment type="caution">
    <text evidence="9">The sequence shown here is derived from an EMBL/GenBank/DDBJ whole genome shotgun (WGS) entry which is preliminary data.</text>
</comment>
<dbReference type="InterPro" id="IPR029066">
    <property type="entry name" value="PLP-binding_barrel"/>
</dbReference>
<dbReference type="NCBIfam" id="NF008897">
    <property type="entry name" value="PRK11930.1"/>
    <property type="match status" value="1"/>
</dbReference>
<dbReference type="Pfam" id="PF00842">
    <property type="entry name" value="Ala_racemase_C"/>
    <property type="match status" value="1"/>
</dbReference>
<dbReference type="SUPFAM" id="SSF53623">
    <property type="entry name" value="MurD-like peptide ligases, catalytic domain"/>
    <property type="match status" value="1"/>
</dbReference>
<dbReference type="Gene3D" id="3.40.1190.10">
    <property type="entry name" value="Mur-like, catalytic domain"/>
    <property type="match status" value="1"/>
</dbReference>
<comment type="catalytic activity">
    <reaction evidence="1 5">
        <text>L-alanine = D-alanine</text>
        <dbReference type="Rhea" id="RHEA:20249"/>
        <dbReference type="ChEBI" id="CHEBI:57416"/>
        <dbReference type="ChEBI" id="CHEBI:57972"/>
        <dbReference type="EC" id="5.1.1.1"/>
    </reaction>
</comment>
<dbReference type="PRINTS" id="PR00992">
    <property type="entry name" value="ALARACEMASE"/>
</dbReference>
<evidence type="ECO:0000313" key="9">
    <source>
        <dbReference type="EMBL" id="MVZ60964.1"/>
    </source>
</evidence>
<evidence type="ECO:0000313" key="10">
    <source>
        <dbReference type="Proteomes" id="UP000435036"/>
    </source>
</evidence>
<dbReference type="GO" id="GO:0030632">
    <property type="term" value="P:D-alanine biosynthetic process"/>
    <property type="evidence" value="ECO:0007669"/>
    <property type="project" value="UniProtKB-UniRule"/>
</dbReference>
<dbReference type="NCBIfam" id="TIGR00492">
    <property type="entry name" value="alr"/>
    <property type="match status" value="1"/>
</dbReference>
<dbReference type="GO" id="GO:0005829">
    <property type="term" value="C:cytosol"/>
    <property type="evidence" value="ECO:0007669"/>
    <property type="project" value="TreeGrafter"/>
</dbReference>
<dbReference type="SUPFAM" id="SSF50621">
    <property type="entry name" value="Alanine racemase C-terminal domain-like"/>
    <property type="match status" value="1"/>
</dbReference>
<evidence type="ECO:0000256" key="6">
    <source>
        <dbReference type="PIRSR" id="PIRSR600821-50"/>
    </source>
</evidence>
<dbReference type="InterPro" id="IPR036615">
    <property type="entry name" value="Mur_ligase_C_dom_sf"/>
</dbReference>
<evidence type="ECO:0000256" key="3">
    <source>
        <dbReference type="ARBA" id="ARBA00022898"/>
    </source>
</evidence>
<protein>
    <recommendedName>
        <fullName evidence="5">Alanine racemase</fullName>
        <ecNumber evidence="5">5.1.1.1</ecNumber>
    </recommendedName>
</protein>
<dbReference type="CDD" id="cd00430">
    <property type="entry name" value="PLPDE_III_AR"/>
    <property type="match status" value="1"/>
</dbReference>
<dbReference type="InterPro" id="IPR036565">
    <property type="entry name" value="Mur-like_cat_sf"/>
</dbReference>
<accession>A0A6N8KVY7</accession>
<dbReference type="EC" id="5.1.1.1" evidence="5"/>
<reference evidence="9 10" key="1">
    <citation type="submission" date="2019-12" db="EMBL/GenBank/DDBJ databases">
        <authorList>
            <person name="Dong K."/>
        </authorList>
    </citation>
    <scope>NUCLEOTIDE SEQUENCE [LARGE SCALE GENOMIC DNA]</scope>
    <source>
        <strain evidence="9 10">JCM 31225</strain>
    </source>
</reference>
<dbReference type="SUPFAM" id="SSF51419">
    <property type="entry name" value="PLP-binding barrel"/>
    <property type="match status" value="1"/>
</dbReference>
<name>A0A6N8KVY7_9SPHI</name>
<dbReference type="RefSeq" id="WP_160367614.1">
    <property type="nucleotide sequence ID" value="NZ_WSQA01000002.1"/>
</dbReference>
<evidence type="ECO:0000256" key="1">
    <source>
        <dbReference type="ARBA" id="ARBA00000316"/>
    </source>
</evidence>
<keyword evidence="4 5" id="KW-0413">Isomerase</keyword>
<evidence type="ECO:0000259" key="8">
    <source>
        <dbReference type="SMART" id="SM01005"/>
    </source>
</evidence>
<sequence length="811" mass="91652">MYTIDLIREVLEVKDDRLANYNQQITELVYDSRKVNQPEQSLFFALTAARDGHDFILDAYQRGVRSFVVSRLTADLETLAAVNILLVADPLAAMQRLATYHRLQFKGLLVGIAGSNGKSIVKEWLHQLLGHDKQVYQSPKSYNSQLGVALSLWNLGPQYDIALIEAGISEPGEMERLQEIIQPDLGIFTNIGEAHAQYFESIQAKLQEKLKLFQHAKALIAGSKYIQKAMLPECLDWYSWGSLESDSLCVLDQHTLAKGTALTILLKGEEYSFEVPFTDRASVENCLTCSTVMLYFQYSMSEIIKRLQLLRPLEMRLQLKKGIHNCSLIDDSYSNDLASLQISLDFLSQQNQHQKKTLILSDMEGLQQTAKFQDKVVSLINRANLQRFIWVGPEYPWLTSLAVPEIHLFAETTALLESLDKLAFKEESILIKGARAYQFELLVQRLTLRSHGTVLEINLNALSHNLMHYRSMIPNQVKLMAMVKAFSYGSGSFEVANLLQFSKVDYLTVAFADEGVELRLGGIQLPIMVLSPDSDTFQTLLQYNLEPEVYSMRFLEEFMSFLKDVGKTAYPIHLKLDTGMHRLGFLPNEVPALLSRLQTQEEVHVQSCFTHLVASGDPEQDAFTQQQIDTYSHCAKQLEEGLGYTFIKHVANTSAIVRWPQAHFDMVRLGIGLYGVDMDHTRSTIEKVSTLKTTVTQLKDLPQTETVGYDRKGVLTRDSRIATVKIGYADGYNRKFGYGIGKMKINGQLVPTVGTICMDMCMLDVTDIEVKEGDDVEVFPDIMAAAKAIDTIPYELLVNIASRVKRVYYFE</sequence>
<evidence type="ECO:0000256" key="4">
    <source>
        <dbReference type="ARBA" id="ARBA00023235"/>
    </source>
</evidence>
<feature type="modified residue" description="N6-(pyridoxal phosphate)lysine" evidence="5 6">
    <location>
        <position position="484"/>
    </location>
</feature>
<dbReference type="GO" id="GO:0008784">
    <property type="term" value="F:alanine racemase activity"/>
    <property type="evidence" value="ECO:0007669"/>
    <property type="project" value="UniProtKB-UniRule"/>
</dbReference>
<dbReference type="Gene3D" id="3.40.1390.10">
    <property type="entry name" value="MurE/MurF, N-terminal domain"/>
    <property type="match status" value="1"/>
</dbReference>
<keyword evidence="10" id="KW-1185">Reference proteome</keyword>
<organism evidence="9 10">
    <name type="scientific">Sphingobacterium humi</name>
    <dbReference type="NCBI Taxonomy" id="1796905"/>
    <lineage>
        <taxon>Bacteria</taxon>
        <taxon>Pseudomonadati</taxon>
        <taxon>Bacteroidota</taxon>
        <taxon>Sphingobacteriia</taxon>
        <taxon>Sphingobacteriales</taxon>
        <taxon>Sphingobacteriaceae</taxon>
        <taxon>Sphingobacterium</taxon>
    </lineage>
</organism>
<comment type="similarity">
    <text evidence="5">Belongs to the alanine racemase family.</text>
</comment>
<dbReference type="Pfam" id="PF01168">
    <property type="entry name" value="Ala_racemase_N"/>
    <property type="match status" value="1"/>
</dbReference>
<dbReference type="InterPro" id="IPR000821">
    <property type="entry name" value="Ala_racemase"/>
</dbReference>
<dbReference type="PANTHER" id="PTHR30511:SF0">
    <property type="entry name" value="ALANINE RACEMASE, CATABOLIC-RELATED"/>
    <property type="match status" value="1"/>
</dbReference>
<dbReference type="InterPro" id="IPR035911">
    <property type="entry name" value="MurE/MurF_N"/>
</dbReference>
<proteinExistence type="inferred from homology"/>
<dbReference type="OrthoDB" id="9801978at2"/>
<dbReference type="PANTHER" id="PTHR30511">
    <property type="entry name" value="ALANINE RACEMASE"/>
    <property type="match status" value="1"/>
</dbReference>